<sequence>MSIIWTNWTNGRIAVVHERVTPHVHNVREEVVTRETHTYDVIHRVQPVVDVEVLPTKHFVHNLDGTLREISEAEIPGRVGNWHVAAGPAPAPVDHSSTASKSAVPLRSSSLAATQSIAPVQVSYVEETSADGVLRSVTTWKHPPQYDQRDAGSWSKTAYEQPVTATTIADQHTEAATKVVPVRAPETEPESDSSEHDYHDARDQVESPVRHSVNYDRLSSESTTSNPTFHDTSHGSQSSGISKVMGRAKDVGRKAKDRLSGRLGHSRESSGGIDARMKELNIQEYSGKLSIEKTPHGTRVTSQPQSGSPHG</sequence>
<name>A0A6A6VUS7_9PEZI</name>
<feature type="compositionally biased region" description="Polar residues" evidence="1">
    <location>
        <begin position="299"/>
        <end position="311"/>
    </location>
</feature>
<dbReference type="Proteomes" id="UP000799437">
    <property type="component" value="Unassembled WGS sequence"/>
</dbReference>
<dbReference type="AlphaFoldDB" id="A0A6A6VUS7"/>
<feature type="compositionally biased region" description="Basic and acidic residues" evidence="1">
    <location>
        <begin position="193"/>
        <end position="209"/>
    </location>
</feature>
<proteinExistence type="predicted"/>
<protein>
    <submittedName>
        <fullName evidence="2">Uncharacterized protein</fullName>
    </submittedName>
</protein>
<evidence type="ECO:0000313" key="2">
    <source>
        <dbReference type="EMBL" id="KAF2753017.1"/>
    </source>
</evidence>
<feature type="compositionally biased region" description="Polar residues" evidence="1">
    <location>
        <begin position="220"/>
        <end position="241"/>
    </location>
</feature>
<dbReference type="OrthoDB" id="5325276at2759"/>
<evidence type="ECO:0000256" key="1">
    <source>
        <dbReference type="SAM" id="MobiDB-lite"/>
    </source>
</evidence>
<dbReference type="EMBL" id="ML996588">
    <property type="protein sequence ID" value="KAF2753017.1"/>
    <property type="molecule type" value="Genomic_DNA"/>
</dbReference>
<reference evidence="2" key="1">
    <citation type="journal article" date="2020" name="Stud. Mycol.">
        <title>101 Dothideomycetes genomes: a test case for predicting lifestyles and emergence of pathogens.</title>
        <authorList>
            <person name="Haridas S."/>
            <person name="Albert R."/>
            <person name="Binder M."/>
            <person name="Bloem J."/>
            <person name="Labutti K."/>
            <person name="Salamov A."/>
            <person name="Andreopoulos B."/>
            <person name="Baker S."/>
            <person name="Barry K."/>
            <person name="Bills G."/>
            <person name="Bluhm B."/>
            <person name="Cannon C."/>
            <person name="Castanera R."/>
            <person name="Culley D."/>
            <person name="Daum C."/>
            <person name="Ezra D."/>
            <person name="Gonzalez J."/>
            <person name="Henrissat B."/>
            <person name="Kuo A."/>
            <person name="Liang C."/>
            <person name="Lipzen A."/>
            <person name="Lutzoni F."/>
            <person name="Magnuson J."/>
            <person name="Mondo S."/>
            <person name="Nolan M."/>
            <person name="Ohm R."/>
            <person name="Pangilinan J."/>
            <person name="Park H.-J."/>
            <person name="Ramirez L."/>
            <person name="Alfaro M."/>
            <person name="Sun H."/>
            <person name="Tritt A."/>
            <person name="Yoshinaga Y."/>
            <person name="Zwiers L.-H."/>
            <person name="Turgeon B."/>
            <person name="Goodwin S."/>
            <person name="Spatafora J."/>
            <person name="Crous P."/>
            <person name="Grigoriev I."/>
        </authorList>
    </citation>
    <scope>NUCLEOTIDE SEQUENCE</scope>
    <source>
        <strain evidence="2">CBS 121739</strain>
    </source>
</reference>
<feature type="compositionally biased region" description="Basic and acidic residues" evidence="1">
    <location>
        <begin position="247"/>
        <end position="268"/>
    </location>
</feature>
<gene>
    <name evidence="2" type="ORF">EJ05DRAFT_230312</name>
</gene>
<dbReference type="RefSeq" id="XP_033595468.1">
    <property type="nucleotide sequence ID" value="XM_033739968.1"/>
</dbReference>
<feature type="region of interest" description="Disordered" evidence="1">
    <location>
        <begin position="169"/>
        <end position="311"/>
    </location>
</feature>
<keyword evidence="3" id="KW-1185">Reference proteome</keyword>
<organism evidence="2 3">
    <name type="scientific">Pseudovirgaria hyperparasitica</name>
    <dbReference type="NCBI Taxonomy" id="470096"/>
    <lineage>
        <taxon>Eukaryota</taxon>
        <taxon>Fungi</taxon>
        <taxon>Dikarya</taxon>
        <taxon>Ascomycota</taxon>
        <taxon>Pezizomycotina</taxon>
        <taxon>Dothideomycetes</taxon>
        <taxon>Dothideomycetes incertae sedis</taxon>
        <taxon>Acrospermales</taxon>
        <taxon>Acrospermaceae</taxon>
        <taxon>Pseudovirgaria</taxon>
    </lineage>
</organism>
<evidence type="ECO:0000313" key="3">
    <source>
        <dbReference type="Proteomes" id="UP000799437"/>
    </source>
</evidence>
<accession>A0A6A6VUS7</accession>
<dbReference type="GeneID" id="54481022"/>